<evidence type="ECO:0000259" key="4">
    <source>
        <dbReference type="PROSITE" id="PS50158"/>
    </source>
</evidence>
<dbReference type="SUPFAM" id="SSF57756">
    <property type="entry name" value="Retrovirus zinc finger-like domains"/>
    <property type="match status" value="1"/>
</dbReference>
<keyword evidence="2" id="KW-0175">Coiled coil</keyword>
<dbReference type="Proteomes" id="UP000743370">
    <property type="component" value="Unassembled WGS sequence"/>
</dbReference>
<name>A0A8T0KJE3_PHAAN</name>
<feature type="coiled-coil region" evidence="2">
    <location>
        <begin position="42"/>
        <end position="69"/>
    </location>
</feature>
<reference evidence="5 6" key="1">
    <citation type="submission" date="2020-05" db="EMBL/GenBank/DDBJ databases">
        <title>Vigna angularis (adzuki bean) Var. LongXiaoDou No. 4 denovo assembly.</title>
        <authorList>
            <person name="Xiang H."/>
        </authorList>
    </citation>
    <scope>NUCLEOTIDE SEQUENCE [LARGE SCALE GENOMIC DNA]</scope>
    <source>
        <tissue evidence="5">Leaf</tissue>
    </source>
</reference>
<feature type="region of interest" description="Disordered" evidence="3">
    <location>
        <begin position="98"/>
        <end position="162"/>
    </location>
</feature>
<dbReference type="SMART" id="SM00343">
    <property type="entry name" value="ZnF_C2HC"/>
    <property type="match status" value="1"/>
</dbReference>
<dbReference type="KEGG" id="var:108330345"/>
<protein>
    <recommendedName>
        <fullName evidence="4">CCHC-type domain-containing protein</fullName>
    </recommendedName>
</protein>
<sequence>MALGKVFDKEENNIKILKSLNRSWQPKVTAISESRDLTSMNMATLFGKLKEHELELRRLKEEEEIEEKKSIALKATSLSRGGKKSSRSNVVQCYECGNDGHIKPDCPALKNKQKEFSKYPQDKNRKQRKAYIAWENSDEDSSSDDDNSAEEESNLCFMEGSA</sequence>
<dbReference type="OrthoDB" id="10616064at2759"/>
<dbReference type="AlphaFoldDB" id="A0A8T0KJE3"/>
<keyword evidence="1" id="KW-0862">Zinc</keyword>
<gene>
    <name evidence="5" type="ORF">HKW66_Vig0105660</name>
</gene>
<dbReference type="InterPro" id="IPR001878">
    <property type="entry name" value="Znf_CCHC"/>
</dbReference>
<feature type="compositionally biased region" description="Basic and acidic residues" evidence="3">
    <location>
        <begin position="112"/>
        <end position="124"/>
    </location>
</feature>
<evidence type="ECO:0000313" key="5">
    <source>
        <dbReference type="EMBL" id="KAG2399581.1"/>
    </source>
</evidence>
<dbReference type="EMBL" id="JABFOF010000004">
    <property type="protein sequence ID" value="KAG2399581.1"/>
    <property type="molecule type" value="Genomic_DNA"/>
</dbReference>
<evidence type="ECO:0000256" key="2">
    <source>
        <dbReference type="SAM" id="Coils"/>
    </source>
</evidence>
<keyword evidence="1" id="KW-0479">Metal-binding</keyword>
<feature type="domain" description="CCHC-type" evidence="4">
    <location>
        <begin position="93"/>
        <end position="107"/>
    </location>
</feature>
<evidence type="ECO:0000313" key="6">
    <source>
        <dbReference type="Proteomes" id="UP000743370"/>
    </source>
</evidence>
<evidence type="ECO:0000256" key="1">
    <source>
        <dbReference type="PROSITE-ProRule" id="PRU00047"/>
    </source>
</evidence>
<dbReference type="Gene3D" id="4.10.60.10">
    <property type="entry name" value="Zinc finger, CCHC-type"/>
    <property type="match status" value="1"/>
</dbReference>
<organism evidence="5 6">
    <name type="scientific">Phaseolus angularis</name>
    <name type="common">Azuki bean</name>
    <name type="synonym">Vigna angularis</name>
    <dbReference type="NCBI Taxonomy" id="3914"/>
    <lineage>
        <taxon>Eukaryota</taxon>
        <taxon>Viridiplantae</taxon>
        <taxon>Streptophyta</taxon>
        <taxon>Embryophyta</taxon>
        <taxon>Tracheophyta</taxon>
        <taxon>Spermatophyta</taxon>
        <taxon>Magnoliopsida</taxon>
        <taxon>eudicotyledons</taxon>
        <taxon>Gunneridae</taxon>
        <taxon>Pentapetalae</taxon>
        <taxon>rosids</taxon>
        <taxon>fabids</taxon>
        <taxon>Fabales</taxon>
        <taxon>Fabaceae</taxon>
        <taxon>Papilionoideae</taxon>
        <taxon>50 kb inversion clade</taxon>
        <taxon>NPAAA clade</taxon>
        <taxon>indigoferoid/millettioid clade</taxon>
        <taxon>Phaseoleae</taxon>
        <taxon>Vigna</taxon>
    </lineage>
</organism>
<dbReference type="Pfam" id="PF00098">
    <property type="entry name" value="zf-CCHC"/>
    <property type="match status" value="1"/>
</dbReference>
<keyword evidence="1" id="KW-0863">Zinc-finger</keyword>
<dbReference type="InterPro" id="IPR036875">
    <property type="entry name" value="Znf_CCHC_sf"/>
</dbReference>
<dbReference type="GO" id="GO:0003676">
    <property type="term" value="F:nucleic acid binding"/>
    <property type="evidence" value="ECO:0007669"/>
    <property type="project" value="InterPro"/>
</dbReference>
<proteinExistence type="predicted"/>
<comment type="caution">
    <text evidence="5">The sequence shown here is derived from an EMBL/GenBank/DDBJ whole genome shotgun (WGS) entry which is preliminary data.</text>
</comment>
<feature type="compositionally biased region" description="Acidic residues" evidence="3">
    <location>
        <begin position="136"/>
        <end position="153"/>
    </location>
</feature>
<accession>A0A8T0KJE3</accession>
<dbReference type="PROSITE" id="PS50158">
    <property type="entry name" value="ZF_CCHC"/>
    <property type="match status" value="1"/>
</dbReference>
<dbReference type="GO" id="GO:0008270">
    <property type="term" value="F:zinc ion binding"/>
    <property type="evidence" value="ECO:0007669"/>
    <property type="project" value="UniProtKB-KW"/>
</dbReference>
<evidence type="ECO:0000256" key="3">
    <source>
        <dbReference type="SAM" id="MobiDB-lite"/>
    </source>
</evidence>